<dbReference type="SUPFAM" id="SSF56645">
    <property type="entry name" value="Acyl-CoA dehydrogenase NM domain-like"/>
    <property type="match status" value="1"/>
</dbReference>
<gene>
    <name evidence="9" type="ORF">CCR87_13745</name>
</gene>
<evidence type="ECO:0000256" key="3">
    <source>
        <dbReference type="ARBA" id="ARBA00022630"/>
    </source>
</evidence>
<dbReference type="Gene3D" id="2.40.110.10">
    <property type="entry name" value="Butyryl-CoA Dehydrogenase, subunit A, domain 2"/>
    <property type="match status" value="1"/>
</dbReference>
<proteinExistence type="inferred from homology"/>
<dbReference type="Gene3D" id="1.10.540.10">
    <property type="entry name" value="Acyl-CoA dehydrogenase/oxidase, N-terminal domain"/>
    <property type="match status" value="1"/>
</dbReference>
<keyword evidence="5" id="KW-0560">Oxidoreductase</keyword>
<comment type="caution">
    <text evidence="9">The sequence shown here is derived from an EMBL/GenBank/DDBJ whole genome shotgun (WGS) entry which is preliminary data.</text>
</comment>
<organism evidence="9 10">
    <name type="scientific">Rhodobaculum claviforme</name>
    <dbReference type="NCBI Taxonomy" id="1549854"/>
    <lineage>
        <taxon>Bacteria</taxon>
        <taxon>Pseudomonadati</taxon>
        <taxon>Pseudomonadota</taxon>
        <taxon>Alphaproteobacteria</taxon>
        <taxon>Rhodobacterales</taxon>
        <taxon>Paracoccaceae</taxon>
        <taxon>Rhodobaculum</taxon>
    </lineage>
</organism>
<evidence type="ECO:0000313" key="9">
    <source>
        <dbReference type="EMBL" id="MBK5928382.1"/>
    </source>
</evidence>
<comment type="cofactor">
    <cofactor evidence="1 5">
        <name>FAD</name>
        <dbReference type="ChEBI" id="CHEBI:57692"/>
    </cofactor>
</comment>
<sequence length="575" mass="58990">MTYRAPLADFHCLLTHVVDFAAVAATERFAEATPDTVGDILGGAARLSEEVLAPLQRVGDLHPARLEGGRVHTPPGFDAAWRAVADGGWLGLSARPESGGMGLPVTLAVCVQEMMAGACLSFQLGPLLTQGQIEALEHHADPALRALVLPRLVSGDWLGTMNLTEPQAGSDVGALRTRAEAVGDGTYRLTGQKIWISWGDNDFTANVSHLVLARLPDAPPGPRGISLFLVPRDHPDTGAPNGVQVVGLEEKMGLHGSPTATMAYDGAVGWMVGAPGGGLRAMFTMMNNARLGVGVQGIGQAEAALQLAGRHAADRVQGATGPGRSASILGHADVRRMLAVMRAEVFAARGIALATAVAIDRATATGCAAQTARAGWLTPIAKAFGTDTGVDVAGIAMQVQGGAAYVEATGAAQYLRDVRVTTIYEGTNGIQAMDLVGRKLADGGAAARAMLEALRSETLRSETGGTDALSTAQAAAVERLAHATEAMIATDADARGGGAAAFLRGWARVLGGHVHLRAARAEGGARAALARVYMQRCLPEAFSALAEAEAGEDDLFALDDAALSGVAGAPLAGAA</sequence>
<dbReference type="InterPro" id="IPR013786">
    <property type="entry name" value="AcylCoA_DH/ox_N"/>
</dbReference>
<comment type="similarity">
    <text evidence="2 5">Belongs to the acyl-CoA dehydrogenase family.</text>
</comment>
<protein>
    <submittedName>
        <fullName evidence="9">Acyl-CoA dehydrogenase</fullName>
    </submittedName>
</protein>
<evidence type="ECO:0000259" key="6">
    <source>
        <dbReference type="Pfam" id="PF00441"/>
    </source>
</evidence>
<dbReference type="Pfam" id="PF00441">
    <property type="entry name" value="Acyl-CoA_dh_1"/>
    <property type="match status" value="1"/>
</dbReference>
<feature type="domain" description="Acyl-CoA oxidase/dehydrogenase middle" evidence="7">
    <location>
        <begin position="161"/>
        <end position="265"/>
    </location>
</feature>
<dbReference type="Proteomes" id="UP000706333">
    <property type="component" value="Unassembled WGS sequence"/>
</dbReference>
<dbReference type="InterPro" id="IPR052166">
    <property type="entry name" value="Diverse_Acyl-CoA_DH"/>
</dbReference>
<evidence type="ECO:0000256" key="5">
    <source>
        <dbReference type="RuleBase" id="RU362125"/>
    </source>
</evidence>
<dbReference type="Gene3D" id="1.20.140.10">
    <property type="entry name" value="Butyryl-CoA Dehydrogenase, subunit A, domain 3"/>
    <property type="match status" value="1"/>
</dbReference>
<dbReference type="GO" id="GO:0050660">
    <property type="term" value="F:flavin adenine dinucleotide binding"/>
    <property type="evidence" value="ECO:0007669"/>
    <property type="project" value="InterPro"/>
</dbReference>
<keyword evidence="3 5" id="KW-0285">Flavoprotein</keyword>
<accession>A0A934WJX4</accession>
<dbReference type="EMBL" id="NHSD01000301">
    <property type="protein sequence ID" value="MBK5928382.1"/>
    <property type="molecule type" value="Genomic_DNA"/>
</dbReference>
<dbReference type="PANTHER" id="PTHR42803">
    <property type="entry name" value="ACYL-COA DEHYDROGENASE"/>
    <property type="match status" value="1"/>
</dbReference>
<evidence type="ECO:0000256" key="1">
    <source>
        <dbReference type="ARBA" id="ARBA00001974"/>
    </source>
</evidence>
<dbReference type="InterPro" id="IPR006091">
    <property type="entry name" value="Acyl-CoA_Oxase/DH_mid-dom"/>
</dbReference>
<name>A0A934WJX4_9RHOB</name>
<evidence type="ECO:0000259" key="7">
    <source>
        <dbReference type="Pfam" id="PF02770"/>
    </source>
</evidence>
<keyword evidence="10" id="KW-1185">Reference proteome</keyword>
<dbReference type="InterPro" id="IPR037069">
    <property type="entry name" value="AcylCoA_DH/ox_N_sf"/>
</dbReference>
<dbReference type="Pfam" id="PF02770">
    <property type="entry name" value="Acyl-CoA_dh_M"/>
    <property type="match status" value="1"/>
</dbReference>
<evidence type="ECO:0000256" key="4">
    <source>
        <dbReference type="ARBA" id="ARBA00022827"/>
    </source>
</evidence>
<dbReference type="Pfam" id="PF02771">
    <property type="entry name" value="Acyl-CoA_dh_N"/>
    <property type="match status" value="1"/>
</dbReference>
<feature type="domain" description="Acyl-CoA dehydrogenase/oxidase C-terminal" evidence="6">
    <location>
        <begin position="276"/>
        <end position="435"/>
    </location>
</feature>
<reference evidence="9" key="2">
    <citation type="journal article" date="2020" name="Microorganisms">
        <title>Osmotic Adaptation and Compatible Solute Biosynthesis of Phototrophic Bacteria as Revealed from Genome Analyses.</title>
        <authorList>
            <person name="Imhoff J.F."/>
            <person name="Rahn T."/>
            <person name="Kunzel S."/>
            <person name="Keller A."/>
            <person name="Neulinger S.C."/>
        </authorList>
    </citation>
    <scope>NUCLEOTIDE SEQUENCE</scope>
    <source>
        <strain evidence="9">LMG 28126</strain>
    </source>
</reference>
<dbReference type="InterPro" id="IPR009100">
    <property type="entry name" value="AcylCoA_DH/oxidase_NM_dom_sf"/>
</dbReference>
<dbReference type="SUPFAM" id="SSF47203">
    <property type="entry name" value="Acyl-CoA dehydrogenase C-terminal domain-like"/>
    <property type="match status" value="1"/>
</dbReference>
<dbReference type="RefSeq" id="WP_201158147.1">
    <property type="nucleotide sequence ID" value="NZ_NHSD01000301.1"/>
</dbReference>
<dbReference type="InterPro" id="IPR046373">
    <property type="entry name" value="Acyl-CoA_Oxase/DH_mid-dom_sf"/>
</dbReference>
<evidence type="ECO:0000259" key="8">
    <source>
        <dbReference type="Pfam" id="PF02771"/>
    </source>
</evidence>
<feature type="domain" description="Acyl-CoA dehydrogenase/oxidase N-terminal" evidence="8">
    <location>
        <begin position="78"/>
        <end position="156"/>
    </location>
</feature>
<dbReference type="PANTHER" id="PTHR42803:SF1">
    <property type="entry name" value="BROAD-SPECIFICITY LINEAR ACYL-COA DEHYDROGENASE FADE5"/>
    <property type="match status" value="1"/>
</dbReference>
<dbReference type="GO" id="GO:0016627">
    <property type="term" value="F:oxidoreductase activity, acting on the CH-CH group of donors"/>
    <property type="evidence" value="ECO:0007669"/>
    <property type="project" value="InterPro"/>
</dbReference>
<dbReference type="InterPro" id="IPR036250">
    <property type="entry name" value="AcylCo_DH-like_C"/>
</dbReference>
<evidence type="ECO:0000313" key="10">
    <source>
        <dbReference type="Proteomes" id="UP000706333"/>
    </source>
</evidence>
<reference evidence="9" key="1">
    <citation type="submission" date="2017-05" db="EMBL/GenBank/DDBJ databases">
        <authorList>
            <person name="Imhoff J.F."/>
            <person name="Rahn T."/>
            <person name="Kuenzel S."/>
            <person name="Neulinger S.C."/>
        </authorList>
    </citation>
    <scope>NUCLEOTIDE SEQUENCE</scope>
    <source>
        <strain evidence="9">LMG 28126</strain>
    </source>
</reference>
<dbReference type="AlphaFoldDB" id="A0A934WJX4"/>
<dbReference type="InterPro" id="IPR009075">
    <property type="entry name" value="AcylCo_DH/oxidase_C"/>
</dbReference>
<keyword evidence="4 5" id="KW-0274">FAD</keyword>
<evidence type="ECO:0000256" key="2">
    <source>
        <dbReference type="ARBA" id="ARBA00009347"/>
    </source>
</evidence>